<comment type="caution">
    <text evidence="2">The sequence shown here is derived from an EMBL/GenBank/DDBJ whole genome shotgun (WGS) entry which is preliminary data.</text>
</comment>
<accession>A0ABD3WIL0</accession>
<dbReference type="Gene3D" id="1.10.533.10">
    <property type="entry name" value="Death Domain, Fas"/>
    <property type="match status" value="1"/>
</dbReference>
<dbReference type="SUPFAM" id="SSF47986">
    <property type="entry name" value="DEATH domain"/>
    <property type="match status" value="1"/>
</dbReference>
<keyword evidence="3" id="KW-1185">Reference proteome</keyword>
<gene>
    <name evidence="2" type="ORF">ACJMK2_040266</name>
</gene>
<evidence type="ECO:0000313" key="3">
    <source>
        <dbReference type="Proteomes" id="UP001634394"/>
    </source>
</evidence>
<proteinExistence type="predicted"/>
<dbReference type="InterPro" id="IPR011029">
    <property type="entry name" value="DEATH-like_dom_sf"/>
</dbReference>
<dbReference type="InterPro" id="IPR000488">
    <property type="entry name" value="Death_dom"/>
</dbReference>
<evidence type="ECO:0000313" key="2">
    <source>
        <dbReference type="EMBL" id="KAL3872335.1"/>
    </source>
</evidence>
<dbReference type="PROSITE" id="PS50017">
    <property type="entry name" value="DEATH_DOMAIN"/>
    <property type="match status" value="1"/>
</dbReference>
<feature type="domain" description="Death" evidence="1">
    <location>
        <begin position="755"/>
        <end position="828"/>
    </location>
</feature>
<dbReference type="Proteomes" id="UP001634394">
    <property type="component" value="Unassembled WGS sequence"/>
</dbReference>
<dbReference type="AlphaFoldDB" id="A0ABD3WIL0"/>
<dbReference type="EMBL" id="JBJQND010000007">
    <property type="protein sequence ID" value="KAL3872335.1"/>
    <property type="molecule type" value="Genomic_DNA"/>
</dbReference>
<protein>
    <recommendedName>
        <fullName evidence="1">Death domain-containing protein</fullName>
    </recommendedName>
</protein>
<name>A0ABD3WIL0_SINWO</name>
<evidence type="ECO:0000259" key="1">
    <source>
        <dbReference type="PROSITE" id="PS50017"/>
    </source>
</evidence>
<sequence>MNSSADSTSNVQYSVPPKQEIVISGTLEQDDRKLEDDTTIFQTCARDHNNHNLQQLRQGTLRKRQSKRRIYTADDTNVPCSFISRKDHERISEWQKSRLRFDELVKKSLKGTPSNETQSDVKDGDQIQAEIHMKNTIREQEVTDKDSTVKGTEEEQLSTNLSSTMNTEISVNLKQRSSFLRMLSKELKVSRDVLIDILKEENRNEFNIRYIKMMEEQYGIVESQEALLLGAIELAFAKLWKQKTAPVDAETDETLMHCDILDALEVPPVLNMFEILLSHIVNVSSIQSGAWVAIPYDHFNIRDWQEACLRELVEDRIWIDLQTTFRCTKKYVDQTEMHFVEFCISDKKTLAVVGRPKVDIAVVESQTVTITSSTDDRISMTVPASLDGTTKVVHLQVVPILPQMVADFMTIYKSYDDDRDYNLDEFPLLGCSPVIMLKITDKSNESQSFTFPFRPQSPRPDSGIVPSMLSSPLTMDHLTNFEQRYVIKEPGSLLTSLSSRAVVSFWAGAGENDTHIVYLINGTTVNMKTLEKPLDGQFVSRPVYEKHARFFTLETKQDMKSTKVHALATSFAEFITKRLIDVKVTQIVESRTVLLSLLPSQNLNIDEIIKQDGVITSTHKIRLEEGSVLCWKIRGNVAVMQDQVQVFTYNSFLGINLGFQIEVINKYTQRSLSTYVGFIQLYSLQGQRTGPMDKWTVPEVDMNWKHLLDIPLTLPKPTNTDMATSWKAPISVPNEGQVGDKFGVDLREISARASADWYRLALALNLQHPRIQSLVQQNKTEDRRELAYQVLLSWFKRTLQLSDKAEMLVTALRRCQEWRLAEELAQRSRTYKLEKHEIIKGN</sequence>
<organism evidence="2 3">
    <name type="scientific">Sinanodonta woodiana</name>
    <name type="common">Chinese pond mussel</name>
    <name type="synonym">Anodonta woodiana</name>
    <dbReference type="NCBI Taxonomy" id="1069815"/>
    <lineage>
        <taxon>Eukaryota</taxon>
        <taxon>Metazoa</taxon>
        <taxon>Spiralia</taxon>
        <taxon>Lophotrochozoa</taxon>
        <taxon>Mollusca</taxon>
        <taxon>Bivalvia</taxon>
        <taxon>Autobranchia</taxon>
        <taxon>Heteroconchia</taxon>
        <taxon>Palaeoheterodonta</taxon>
        <taxon>Unionida</taxon>
        <taxon>Unionoidea</taxon>
        <taxon>Unionidae</taxon>
        <taxon>Unioninae</taxon>
        <taxon>Sinanodonta</taxon>
    </lineage>
</organism>
<reference evidence="2 3" key="1">
    <citation type="submission" date="2024-11" db="EMBL/GenBank/DDBJ databases">
        <title>Chromosome-level genome assembly of the freshwater bivalve Anodonta woodiana.</title>
        <authorList>
            <person name="Chen X."/>
        </authorList>
    </citation>
    <scope>NUCLEOTIDE SEQUENCE [LARGE SCALE GENOMIC DNA]</scope>
    <source>
        <strain evidence="2">MN2024</strain>
        <tissue evidence="2">Gills</tissue>
    </source>
</reference>